<evidence type="ECO:0000313" key="3">
    <source>
        <dbReference type="EMBL" id="KAF2149251.1"/>
    </source>
</evidence>
<dbReference type="PANTHER" id="PTHR45648:SF85">
    <property type="entry name" value="A, PUTATIVE (AFU_ORTHOLOGUE AFUA_2G10760)-RELATED"/>
    <property type="match status" value="1"/>
</dbReference>
<dbReference type="SUPFAM" id="SSF52266">
    <property type="entry name" value="SGNH hydrolase"/>
    <property type="match status" value="1"/>
</dbReference>
<evidence type="ECO:0000313" key="4">
    <source>
        <dbReference type="Proteomes" id="UP000799439"/>
    </source>
</evidence>
<comment type="caution">
    <text evidence="3">The sequence shown here is derived from an EMBL/GenBank/DDBJ whole genome shotgun (WGS) entry which is preliminary data.</text>
</comment>
<feature type="signal peptide" evidence="2">
    <location>
        <begin position="1"/>
        <end position="19"/>
    </location>
</feature>
<keyword evidence="1" id="KW-0378">Hydrolase</keyword>
<reference evidence="3" key="1">
    <citation type="journal article" date="2020" name="Stud. Mycol.">
        <title>101 Dothideomycetes genomes: a test case for predicting lifestyles and emergence of pathogens.</title>
        <authorList>
            <person name="Haridas S."/>
            <person name="Albert R."/>
            <person name="Binder M."/>
            <person name="Bloem J."/>
            <person name="Labutti K."/>
            <person name="Salamov A."/>
            <person name="Andreopoulos B."/>
            <person name="Baker S."/>
            <person name="Barry K."/>
            <person name="Bills G."/>
            <person name="Bluhm B."/>
            <person name="Cannon C."/>
            <person name="Castanera R."/>
            <person name="Culley D."/>
            <person name="Daum C."/>
            <person name="Ezra D."/>
            <person name="Gonzalez J."/>
            <person name="Henrissat B."/>
            <person name="Kuo A."/>
            <person name="Liang C."/>
            <person name="Lipzen A."/>
            <person name="Lutzoni F."/>
            <person name="Magnuson J."/>
            <person name="Mondo S."/>
            <person name="Nolan M."/>
            <person name="Ohm R."/>
            <person name="Pangilinan J."/>
            <person name="Park H.-J."/>
            <person name="Ramirez L."/>
            <person name="Alfaro M."/>
            <person name="Sun H."/>
            <person name="Tritt A."/>
            <person name="Yoshinaga Y."/>
            <person name="Zwiers L.-H."/>
            <person name="Turgeon B."/>
            <person name="Goodwin S."/>
            <person name="Spatafora J."/>
            <person name="Crous P."/>
            <person name="Grigoriev I."/>
        </authorList>
    </citation>
    <scope>NUCLEOTIDE SEQUENCE</scope>
    <source>
        <strain evidence="3">CBS 260.36</strain>
    </source>
</reference>
<proteinExistence type="predicted"/>
<dbReference type="InterPro" id="IPR051058">
    <property type="entry name" value="GDSL_Est/Lipase"/>
</dbReference>
<dbReference type="OrthoDB" id="1600564at2759"/>
<evidence type="ECO:0000256" key="1">
    <source>
        <dbReference type="ARBA" id="ARBA00022801"/>
    </source>
</evidence>
<dbReference type="Pfam" id="PF00657">
    <property type="entry name" value="Lipase_GDSL"/>
    <property type="match status" value="1"/>
</dbReference>
<protein>
    <submittedName>
        <fullName evidence="3">Carbohydrate esterase family 16 protein</fullName>
    </submittedName>
</protein>
<dbReference type="EMBL" id="ML996091">
    <property type="protein sequence ID" value="KAF2149251.1"/>
    <property type="molecule type" value="Genomic_DNA"/>
</dbReference>
<organism evidence="3 4">
    <name type="scientific">Myriangium duriaei CBS 260.36</name>
    <dbReference type="NCBI Taxonomy" id="1168546"/>
    <lineage>
        <taxon>Eukaryota</taxon>
        <taxon>Fungi</taxon>
        <taxon>Dikarya</taxon>
        <taxon>Ascomycota</taxon>
        <taxon>Pezizomycotina</taxon>
        <taxon>Dothideomycetes</taxon>
        <taxon>Dothideomycetidae</taxon>
        <taxon>Myriangiales</taxon>
        <taxon>Myriangiaceae</taxon>
        <taxon>Myriangium</taxon>
    </lineage>
</organism>
<evidence type="ECO:0000256" key="2">
    <source>
        <dbReference type="SAM" id="SignalP"/>
    </source>
</evidence>
<keyword evidence="2" id="KW-0732">Signal</keyword>
<dbReference type="AlphaFoldDB" id="A0A9P4IT84"/>
<dbReference type="InterPro" id="IPR036514">
    <property type="entry name" value="SGNH_hydro_sf"/>
</dbReference>
<dbReference type="CDD" id="cd01846">
    <property type="entry name" value="fatty_acyltransferase_like"/>
    <property type="match status" value="1"/>
</dbReference>
<dbReference type="GO" id="GO:0016788">
    <property type="term" value="F:hydrolase activity, acting on ester bonds"/>
    <property type="evidence" value="ECO:0007669"/>
    <property type="project" value="InterPro"/>
</dbReference>
<accession>A0A9P4IT84</accession>
<dbReference type="Gene3D" id="3.40.50.1110">
    <property type="entry name" value="SGNH hydrolase"/>
    <property type="match status" value="1"/>
</dbReference>
<dbReference type="InterPro" id="IPR001087">
    <property type="entry name" value="GDSL"/>
</dbReference>
<keyword evidence="4" id="KW-1185">Reference proteome</keyword>
<dbReference type="PANTHER" id="PTHR45648">
    <property type="entry name" value="GDSL LIPASE/ACYLHYDROLASE FAMILY PROTEIN (AFU_ORTHOLOGUE AFUA_4G14700)"/>
    <property type="match status" value="1"/>
</dbReference>
<sequence>MAPTLLWSTLLAISPLAFALPAASSHHNFDWHSIKHLIAFGDSYTYVQGTNGRQNYSFIGDLQNFSFAPETLLSDRIVQNQTSTAEGGPNWVEYLTGCGLTPGLTNPQHCTTQLWDFAFAGSDISSQYTALHHPYTVPFINQTQQFSLYAAPVLTPFVPPSNTLIVSWIGINDISDTASWTNISSFPSFYSTLISAEFAALTSDVLFHGYNKYLFMSLPPLDRTPGNVNRTGGPRPNKTMVDAWDASLSSHAEEFARTTGATVGVFDVNGFLNGVMDDAARYGIRNITSYCQGYDQPYINEDPGRYGCLPLSEYFWFNTGHLTSRVHEILAGEVERFLDGRSRWGCFYGQ</sequence>
<dbReference type="Proteomes" id="UP000799439">
    <property type="component" value="Unassembled WGS sequence"/>
</dbReference>
<feature type="chain" id="PRO_5040277462" evidence="2">
    <location>
        <begin position="20"/>
        <end position="350"/>
    </location>
</feature>
<gene>
    <name evidence="3" type="ORF">K461DRAFT_260596</name>
</gene>
<name>A0A9P4IT84_9PEZI</name>